<proteinExistence type="predicted"/>
<reference evidence="2" key="1">
    <citation type="submission" date="2023-03" db="EMBL/GenBank/DDBJ databases">
        <title>Andean soil-derived lignocellulolytic bacterial consortium as a source of novel taxa and putative plastic-active enzymes.</title>
        <authorList>
            <person name="Diaz-Garcia L."/>
            <person name="Chuvochina M."/>
            <person name="Feuerriegel G."/>
            <person name="Bunk B."/>
            <person name="Sproer C."/>
            <person name="Streit W.R."/>
            <person name="Rodriguez L.M."/>
            <person name="Overmann J."/>
            <person name="Jimenez D.J."/>
        </authorList>
    </citation>
    <scope>NUCLEOTIDE SEQUENCE</scope>
    <source>
        <strain evidence="2">MAG 4610</strain>
    </source>
</reference>
<accession>A0AAJ5W2S3</accession>
<protein>
    <submittedName>
        <fullName evidence="2">Uncharacterized protein</fullName>
    </submittedName>
</protein>
<sequence>MGLFQQRPEEPSEWAGLPAEPWEPRGPAELLEEPAGSAASVAEIPLFGDIPARTTIAYTAAPDQTKEAWVQPQGAPVDGADDAD</sequence>
<name>A0AAJ5W2S3_9MICO</name>
<feature type="region of interest" description="Disordered" evidence="1">
    <location>
        <begin position="64"/>
        <end position="84"/>
    </location>
</feature>
<evidence type="ECO:0000313" key="3">
    <source>
        <dbReference type="Proteomes" id="UP001213972"/>
    </source>
</evidence>
<dbReference type="EMBL" id="CP119321">
    <property type="protein sequence ID" value="WEK14652.1"/>
    <property type="molecule type" value="Genomic_DNA"/>
</dbReference>
<dbReference type="AlphaFoldDB" id="A0AAJ5W2S3"/>
<organism evidence="2 3">
    <name type="scientific">Candidatus Microbacterium phytovorans</name>
    <dbReference type="NCBI Taxonomy" id="3121374"/>
    <lineage>
        <taxon>Bacteria</taxon>
        <taxon>Bacillati</taxon>
        <taxon>Actinomycetota</taxon>
        <taxon>Actinomycetes</taxon>
        <taxon>Micrococcales</taxon>
        <taxon>Microbacteriaceae</taxon>
        <taxon>Microbacterium</taxon>
    </lineage>
</organism>
<feature type="region of interest" description="Disordered" evidence="1">
    <location>
        <begin position="1"/>
        <end position="37"/>
    </location>
</feature>
<gene>
    <name evidence="2" type="ORF">P0Y48_05470</name>
</gene>
<evidence type="ECO:0000256" key="1">
    <source>
        <dbReference type="SAM" id="MobiDB-lite"/>
    </source>
</evidence>
<evidence type="ECO:0000313" key="2">
    <source>
        <dbReference type="EMBL" id="WEK14652.1"/>
    </source>
</evidence>
<dbReference type="Proteomes" id="UP001213972">
    <property type="component" value="Chromosome"/>
</dbReference>